<dbReference type="GO" id="GO:0005634">
    <property type="term" value="C:nucleus"/>
    <property type="evidence" value="ECO:0007669"/>
    <property type="project" value="TreeGrafter"/>
</dbReference>
<dbReference type="SUPFAM" id="SSF53474">
    <property type="entry name" value="alpha/beta-Hydrolases"/>
    <property type="match status" value="1"/>
</dbReference>
<evidence type="ECO:0000313" key="4">
    <source>
        <dbReference type="EMBL" id="GMS83621.1"/>
    </source>
</evidence>
<dbReference type="Proteomes" id="UP001432027">
    <property type="component" value="Unassembled WGS sequence"/>
</dbReference>
<dbReference type="GO" id="GO:0005737">
    <property type="term" value="C:cytoplasm"/>
    <property type="evidence" value="ECO:0007669"/>
    <property type="project" value="TreeGrafter"/>
</dbReference>
<dbReference type="AlphaFoldDB" id="A0AAV5SJW9"/>
<dbReference type="InterPro" id="IPR029058">
    <property type="entry name" value="AB_hydrolase_fold"/>
</dbReference>
<protein>
    <recommendedName>
        <fullName evidence="3">Serine hydrolase domain-containing protein</fullName>
    </recommendedName>
</protein>
<accession>A0AAV5SJW9</accession>
<gene>
    <name evidence="4" type="ORF">PENTCL1PPCAC_5796</name>
</gene>
<evidence type="ECO:0000256" key="2">
    <source>
        <dbReference type="ARBA" id="ARBA00022801"/>
    </source>
</evidence>
<keyword evidence="5" id="KW-1185">Reference proteome</keyword>
<sequence length="254" mass="28890">IFFKFVFSTISKRVFSVFVKEMTAERRLQILCLHGYRQNDVFFREKTGSLRKMIKKYADLHYACAPHRPNIESSEERGDVRGWWFTKPDSQFSSRDVTDLATGFDDSVEYLVKYIKENGPFDGLLGFSQGACMLHLLLAKMELGEIDIPKPQFVMFASGFLSLSSAHSEYTALRLLSTPSLHIFGTGDEVVLYPVSERLEERFRASATVPPTVCSGYPAEIRHDGGHFIPPMSRYKEPLIAFLEQQLAVVQKGE</sequence>
<dbReference type="PANTHER" id="PTHR48070:SF6">
    <property type="entry name" value="ESTERASE OVCA2"/>
    <property type="match status" value="1"/>
</dbReference>
<evidence type="ECO:0000256" key="1">
    <source>
        <dbReference type="ARBA" id="ARBA00005863"/>
    </source>
</evidence>
<dbReference type="EMBL" id="BTSX01000002">
    <property type="protein sequence ID" value="GMS83621.1"/>
    <property type="molecule type" value="Genomic_DNA"/>
</dbReference>
<dbReference type="Pfam" id="PF03959">
    <property type="entry name" value="FSH1"/>
    <property type="match status" value="1"/>
</dbReference>
<dbReference type="GO" id="GO:0032526">
    <property type="term" value="P:response to retinoic acid"/>
    <property type="evidence" value="ECO:0007669"/>
    <property type="project" value="TreeGrafter"/>
</dbReference>
<evidence type="ECO:0000313" key="5">
    <source>
        <dbReference type="Proteomes" id="UP001432027"/>
    </source>
</evidence>
<feature type="non-terminal residue" evidence="4">
    <location>
        <position position="1"/>
    </location>
</feature>
<evidence type="ECO:0000259" key="3">
    <source>
        <dbReference type="Pfam" id="PF03959"/>
    </source>
</evidence>
<proteinExistence type="inferred from homology"/>
<reference evidence="4" key="1">
    <citation type="submission" date="2023-10" db="EMBL/GenBank/DDBJ databases">
        <title>Genome assembly of Pristionchus species.</title>
        <authorList>
            <person name="Yoshida K."/>
            <person name="Sommer R.J."/>
        </authorList>
    </citation>
    <scope>NUCLEOTIDE SEQUENCE</scope>
    <source>
        <strain evidence="4">RS0144</strain>
    </source>
</reference>
<keyword evidence="2" id="KW-0378">Hydrolase</keyword>
<comment type="caution">
    <text evidence="4">The sequence shown here is derived from an EMBL/GenBank/DDBJ whole genome shotgun (WGS) entry which is preliminary data.</text>
</comment>
<dbReference type="InterPro" id="IPR005645">
    <property type="entry name" value="FSH-like_dom"/>
</dbReference>
<organism evidence="4 5">
    <name type="scientific">Pristionchus entomophagus</name>
    <dbReference type="NCBI Taxonomy" id="358040"/>
    <lineage>
        <taxon>Eukaryota</taxon>
        <taxon>Metazoa</taxon>
        <taxon>Ecdysozoa</taxon>
        <taxon>Nematoda</taxon>
        <taxon>Chromadorea</taxon>
        <taxon>Rhabditida</taxon>
        <taxon>Rhabditina</taxon>
        <taxon>Diplogasteromorpha</taxon>
        <taxon>Diplogasteroidea</taxon>
        <taxon>Neodiplogasteridae</taxon>
        <taxon>Pristionchus</taxon>
    </lineage>
</organism>
<name>A0AAV5SJW9_9BILA</name>
<dbReference type="PANTHER" id="PTHR48070">
    <property type="entry name" value="ESTERASE OVCA2"/>
    <property type="match status" value="1"/>
</dbReference>
<feature type="domain" description="Serine hydrolase" evidence="3">
    <location>
        <begin position="26"/>
        <end position="237"/>
    </location>
</feature>
<comment type="similarity">
    <text evidence="1">Belongs to the LovG family.</text>
</comment>
<dbReference type="Gene3D" id="3.40.50.1820">
    <property type="entry name" value="alpha/beta hydrolase"/>
    <property type="match status" value="1"/>
</dbReference>
<dbReference type="InterPro" id="IPR050593">
    <property type="entry name" value="LovG"/>
</dbReference>
<dbReference type="GO" id="GO:0016787">
    <property type="term" value="F:hydrolase activity"/>
    <property type="evidence" value="ECO:0007669"/>
    <property type="project" value="UniProtKB-KW"/>
</dbReference>
<dbReference type="FunFam" id="3.40.50.1820:FF:000073">
    <property type="entry name" value="esterase OVCA2 isoform X6"/>
    <property type="match status" value="1"/>
</dbReference>